<dbReference type="FunFam" id="3.40.50.720:FF:000084">
    <property type="entry name" value="Short-chain dehydrogenase reductase"/>
    <property type="match status" value="1"/>
</dbReference>
<dbReference type="InterPro" id="IPR020904">
    <property type="entry name" value="Sc_DH/Rdtase_CS"/>
</dbReference>
<dbReference type="RefSeq" id="WP_228883512.1">
    <property type="nucleotide sequence ID" value="NZ_CAJQYZ010000012.1"/>
</dbReference>
<keyword evidence="4" id="KW-1185">Reference proteome</keyword>
<accession>A0A9N8X4W8</accession>
<dbReference type="AlphaFoldDB" id="A0A9N8X4W8"/>
<dbReference type="NCBIfam" id="NF005559">
    <property type="entry name" value="PRK07231.1"/>
    <property type="match status" value="1"/>
</dbReference>
<dbReference type="GO" id="GO:0016491">
    <property type="term" value="F:oxidoreductase activity"/>
    <property type="evidence" value="ECO:0007669"/>
    <property type="project" value="UniProtKB-KW"/>
</dbReference>
<comment type="caution">
    <text evidence="3">The sequence shown here is derived from an EMBL/GenBank/DDBJ whole genome shotgun (WGS) entry which is preliminary data.</text>
</comment>
<evidence type="ECO:0000313" key="4">
    <source>
        <dbReference type="Proteomes" id="UP000789704"/>
    </source>
</evidence>
<dbReference type="PANTHER" id="PTHR24321:SF8">
    <property type="entry name" value="ESTRADIOL 17-BETA-DEHYDROGENASE 8-RELATED"/>
    <property type="match status" value="1"/>
</dbReference>
<dbReference type="CDD" id="cd05233">
    <property type="entry name" value="SDR_c"/>
    <property type="match status" value="1"/>
</dbReference>
<evidence type="ECO:0000256" key="1">
    <source>
        <dbReference type="ARBA" id="ARBA00006484"/>
    </source>
</evidence>
<protein>
    <submittedName>
        <fullName evidence="3">2,5-dichloro-2,5-cyclohexadiene-1,4-diol dehydrogenase LinX</fullName>
        <ecNumber evidence="3">1.1.1.-</ecNumber>
    </submittedName>
</protein>
<dbReference type="PROSITE" id="PS00061">
    <property type="entry name" value="ADH_SHORT"/>
    <property type="match status" value="1"/>
</dbReference>
<proteinExistence type="inferred from homology"/>
<dbReference type="Pfam" id="PF13561">
    <property type="entry name" value="adh_short_C2"/>
    <property type="match status" value="1"/>
</dbReference>
<evidence type="ECO:0000256" key="2">
    <source>
        <dbReference type="ARBA" id="ARBA00023002"/>
    </source>
</evidence>
<dbReference type="EC" id="1.1.1.-" evidence="3"/>
<dbReference type="PRINTS" id="PR00081">
    <property type="entry name" value="GDHRDH"/>
</dbReference>
<dbReference type="InterPro" id="IPR002347">
    <property type="entry name" value="SDR_fam"/>
</dbReference>
<dbReference type="EMBL" id="CAJQZC010000015">
    <property type="protein sequence ID" value="CAG4924721.1"/>
    <property type="molecule type" value="Genomic_DNA"/>
</dbReference>
<gene>
    <name evidence="3" type="primary">linX</name>
    <name evidence="3" type="ORF">LMG31841_05413</name>
</gene>
<sequence>MRLANKVAIVTGAGQGIGRAILERFVAEGAKVVAVELSPESARRAVAGLPPDRVCMLCLDAHAQSTVDEAIYAAKERFGGLDILVNNAVRYAGASIVNETDEGWASTIDSALTATFRFCRAALPEMAARGGGSIINLASVNQIVANPGLAAYTAAKGGVHALTKQIAVEFGIQRVRCNAISPAFIVTERTAQGLSAADLAAVAQSYPLGRLGEPADIANAAVFLASDESSFITGVDLPLDGGLTSLAASALLSNHIRTSWGLPPLQIVENKK</sequence>
<dbReference type="Proteomes" id="UP000789704">
    <property type="component" value="Unassembled WGS sequence"/>
</dbReference>
<keyword evidence="2 3" id="KW-0560">Oxidoreductase</keyword>
<organism evidence="3 4">
    <name type="scientific">Paraburkholderia saeva</name>
    <dbReference type="NCBI Taxonomy" id="2777537"/>
    <lineage>
        <taxon>Bacteria</taxon>
        <taxon>Pseudomonadati</taxon>
        <taxon>Pseudomonadota</taxon>
        <taxon>Betaproteobacteria</taxon>
        <taxon>Burkholderiales</taxon>
        <taxon>Burkholderiaceae</taxon>
        <taxon>Paraburkholderia</taxon>
    </lineage>
</organism>
<dbReference type="PANTHER" id="PTHR24321">
    <property type="entry name" value="DEHYDROGENASES, SHORT CHAIN"/>
    <property type="match status" value="1"/>
</dbReference>
<name>A0A9N8X4W8_9BURK</name>
<dbReference type="InterPro" id="IPR036291">
    <property type="entry name" value="NAD(P)-bd_dom_sf"/>
</dbReference>
<dbReference type="Gene3D" id="3.40.50.720">
    <property type="entry name" value="NAD(P)-binding Rossmann-like Domain"/>
    <property type="match status" value="1"/>
</dbReference>
<comment type="similarity">
    <text evidence="1">Belongs to the short-chain dehydrogenases/reductases (SDR) family.</text>
</comment>
<dbReference type="SUPFAM" id="SSF51735">
    <property type="entry name" value="NAD(P)-binding Rossmann-fold domains"/>
    <property type="match status" value="1"/>
</dbReference>
<evidence type="ECO:0000313" key="3">
    <source>
        <dbReference type="EMBL" id="CAG4924721.1"/>
    </source>
</evidence>
<dbReference type="PRINTS" id="PR00080">
    <property type="entry name" value="SDRFAMILY"/>
</dbReference>
<reference evidence="3" key="1">
    <citation type="submission" date="2021-04" db="EMBL/GenBank/DDBJ databases">
        <authorList>
            <person name="Vanwijnsberghe S."/>
        </authorList>
    </citation>
    <scope>NUCLEOTIDE SEQUENCE</scope>
    <source>
        <strain evidence="3">LMG 31841</strain>
    </source>
</reference>